<dbReference type="GO" id="GO:0035312">
    <property type="term" value="F:5'-3' DNA exonuclease activity"/>
    <property type="evidence" value="ECO:0007669"/>
    <property type="project" value="TreeGrafter"/>
</dbReference>
<dbReference type="PANTHER" id="PTHR42924">
    <property type="entry name" value="EXONUCLEASE"/>
    <property type="match status" value="1"/>
</dbReference>
<dbReference type="EMBL" id="JACNJZ010000123">
    <property type="protein sequence ID" value="MBC8318034.1"/>
    <property type="molecule type" value="Genomic_DNA"/>
</dbReference>
<dbReference type="InterPro" id="IPR004013">
    <property type="entry name" value="PHP_dom"/>
</dbReference>
<dbReference type="CDD" id="cd07438">
    <property type="entry name" value="PHP_HisPPase_AMP"/>
    <property type="match status" value="1"/>
</dbReference>
<dbReference type="Proteomes" id="UP000614424">
    <property type="component" value="Unassembled WGS sequence"/>
</dbReference>
<evidence type="ECO:0000259" key="1">
    <source>
        <dbReference type="SMART" id="SM00481"/>
    </source>
</evidence>
<dbReference type="PANTHER" id="PTHR42924:SF3">
    <property type="entry name" value="POLYMERASE_HISTIDINOL PHOSPHATASE N-TERMINAL DOMAIN-CONTAINING PROTEIN"/>
    <property type="match status" value="1"/>
</dbReference>
<dbReference type="SMART" id="SM00481">
    <property type="entry name" value="POLIIIAc"/>
    <property type="match status" value="1"/>
</dbReference>
<dbReference type="Pfam" id="PF02811">
    <property type="entry name" value="PHP"/>
    <property type="match status" value="1"/>
</dbReference>
<dbReference type="SUPFAM" id="SSF89550">
    <property type="entry name" value="PHP domain-like"/>
    <property type="match status" value="1"/>
</dbReference>
<dbReference type="AlphaFoldDB" id="A0A8J6TCD8"/>
<dbReference type="Gene3D" id="3.20.20.140">
    <property type="entry name" value="Metal-dependent hydrolases"/>
    <property type="match status" value="1"/>
</dbReference>
<proteinExistence type="predicted"/>
<dbReference type="InterPro" id="IPR016195">
    <property type="entry name" value="Pol/histidinol_Pase-like"/>
</dbReference>
<organism evidence="2 3">
    <name type="scientific">Candidatus Desulfobia pelagia</name>
    <dbReference type="NCBI Taxonomy" id="2841692"/>
    <lineage>
        <taxon>Bacteria</taxon>
        <taxon>Pseudomonadati</taxon>
        <taxon>Thermodesulfobacteriota</taxon>
        <taxon>Desulfobulbia</taxon>
        <taxon>Desulfobulbales</taxon>
        <taxon>Desulfobulbaceae</taxon>
        <taxon>Candidatus Desulfobia</taxon>
    </lineage>
</organism>
<protein>
    <submittedName>
        <fullName evidence="2">PHP domain-containing protein</fullName>
    </submittedName>
</protein>
<sequence>MNYIDLHLHSTYSDGTLTPLLLVKEAKKHGLQAISLTDHDTMEGVSEIIAHGITYGVEILPGVELSAHIDSASIHILGYGLRHNDPLLLSRLESIQHARNLRNEKIITRLNDLGIDITKEDVDTLSQTGQTGRPHFAQILISKGVIHSFDEAFDKYLGQNGIAYVPRKILPAADAIRYIKEAGGIAVLAHPLTIDQSITCIPELVETLKGFGLGGIEVYYPSHSKAARKTLFELSRVFDLVATGGSDYHGHSQTGNGMGKTGKNQRLPYEIFEKLKSRLQTT</sequence>
<evidence type="ECO:0000313" key="2">
    <source>
        <dbReference type="EMBL" id="MBC8318034.1"/>
    </source>
</evidence>
<accession>A0A8J6TCD8</accession>
<reference evidence="2 3" key="1">
    <citation type="submission" date="2020-08" db="EMBL/GenBank/DDBJ databases">
        <title>Bridging the membrane lipid divide: bacteria of the FCB group superphylum have the potential to synthesize archaeal ether lipids.</title>
        <authorList>
            <person name="Villanueva L."/>
            <person name="Von Meijenfeldt F.A.B."/>
            <person name="Westbye A.B."/>
            <person name="Yadav S."/>
            <person name="Hopmans E.C."/>
            <person name="Dutilh B.E."/>
            <person name="Sinninghe Damste J.S."/>
        </authorList>
    </citation>
    <scope>NUCLEOTIDE SEQUENCE [LARGE SCALE GENOMIC DNA]</scope>
    <source>
        <strain evidence="2">NIOZ-UU47</strain>
    </source>
</reference>
<comment type="caution">
    <text evidence="2">The sequence shown here is derived from an EMBL/GenBank/DDBJ whole genome shotgun (WGS) entry which is preliminary data.</text>
</comment>
<name>A0A8J6TCD8_9BACT</name>
<gene>
    <name evidence="2" type="ORF">H8E41_09010</name>
</gene>
<feature type="domain" description="Polymerase/histidinol phosphatase N-terminal" evidence="1">
    <location>
        <begin position="4"/>
        <end position="69"/>
    </location>
</feature>
<dbReference type="InterPro" id="IPR003141">
    <property type="entry name" value="Pol/His_phosphatase_N"/>
</dbReference>
<dbReference type="GO" id="GO:0004534">
    <property type="term" value="F:5'-3' RNA exonuclease activity"/>
    <property type="evidence" value="ECO:0007669"/>
    <property type="project" value="TreeGrafter"/>
</dbReference>
<dbReference type="InterPro" id="IPR052018">
    <property type="entry name" value="PHP_domain"/>
</dbReference>
<evidence type="ECO:0000313" key="3">
    <source>
        <dbReference type="Proteomes" id="UP000614424"/>
    </source>
</evidence>
<dbReference type="Gene3D" id="1.10.150.650">
    <property type="match status" value="1"/>
</dbReference>